<proteinExistence type="predicted"/>
<feature type="signal peptide" evidence="1">
    <location>
        <begin position="1"/>
        <end position="17"/>
    </location>
</feature>
<dbReference type="EMBL" id="FOGJ01000003">
    <property type="protein sequence ID" value="SER20959.1"/>
    <property type="molecule type" value="Genomic_DNA"/>
</dbReference>
<dbReference type="Proteomes" id="UP000182584">
    <property type="component" value="Unassembled WGS sequence"/>
</dbReference>
<dbReference type="AlphaFoldDB" id="A0A1H9MBV9"/>
<evidence type="ECO:0000313" key="3">
    <source>
        <dbReference type="Proteomes" id="UP000182584"/>
    </source>
</evidence>
<evidence type="ECO:0000313" key="2">
    <source>
        <dbReference type="EMBL" id="SER20959.1"/>
    </source>
</evidence>
<organism evidence="2 3">
    <name type="scientific">Butyrivibrio fibrisolvens</name>
    <dbReference type="NCBI Taxonomy" id="831"/>
    <lineage>
        <taxon>Bacteria</taxon>
        <taxon>Bacillati</taxon>
        <taxon>Bacillota</taxon>
        <taxon>Clostridia</taxon>
        <taxon>Lachnospirales</taxon>
        <taxon>Lachnospiraceae</taxon>
        <taxon>Butyrivibrio</taxon>
    </lineage>
</organism>
<protein>
    <recommendedName>
        <fullName evidence="4">Lipoprotein</fullName>
    </recommendedName>
</protein>
<accession>A0A1H9MBV9</accession>
<gene>
    <name evidence="2" type="ORF">SAMN04487884_10333</name>
</gene>
<evidence type="ECO:0008006" key="4">
    <source>
        <dbReference type="Google" id="ProtNLM"/>
    </source>
</evidence>
<name>A0A1H9MBV9_BUTFI</name>
<keyword evidence="1" id="KW-0732">Signal</keyword>
<reference evidence="2 3" key="1">
    <citation type="submission" date="2016-10" db="EMBL/GenBank/DDBJ databases">
        <authorList>
            <person name="de Groot N.N."/>
        </authorList>
    </citation>
    <scope>NUCLEOTIDE SEQUENCE [LARGE SCALE GENOMIC DNA]</scope>
    <source>
        <strain evidence="2 3">AR40</strain>
    </source>
</reference>
<feature type="chain" id="PRO_5038357410" description="Lipoprotein" evidence="1">
    <location>
        <begin position="18"/>
        <end position="214"/>
    </location>
</feature>
<dbReference type="RefSeq" id="WP_074754227.1">
    <property type="nucleotide sequence ID" value="NZ_FOGJ01000003.1"/>
</dbReference>
<evidence type="ECO:0000256" key="1">
    <source>
        <dbReference type="SAM" id="SignalP"/>
    </source>
</evidence>
<sequence length="214" mass="24258">MKNKLFSTLLFGAAALAECASQVQPSNNKVNKSSVAKAPDNIYVSSCNYPTGVLGMRPTRAFEEVYMKIAAIIDSFEKGDCQYYFKEVEDLLDNLGYEYTYEVDAFCEYDRWIIVKDPEANAEIRIYGCYDEYDNVDVSDNNIIYDLTCIEYQSGQYYGITDMPNLIGESCKHGVDTSHKVSASYEYANISRPENSITNVGSTEAVRRFFFITE</sequence>